<feature type="domain" description="Glucosyltransferase 3-like C-terminal" evidence="3">
    <location>
        <begin position="172"/>
        <end position="338"/>
    </location>
</feature>
<dbReference type="Proteomes" id="UP001319045">
    <property type="component" value="Chromosome"/>
</dbReference>
<sequence>MTKRLCYISRNYQTIENSGNKAKTDNEHTLRELNAHNLGLPTTYYDSKIITFFFDLAGIIKMMFTIKNGDIIVLQYPVKKYFSFICNYAHLHNAKVIALIHDLGSMRRKKLTIKQEISRLMHADHVIASNKMMATWLKDHGYNKSLGSLGLFDYKSISTSKEHVYENNDYSLVYAGALAIRKNAFLLKMQDMIKGYNLNIYGNRNGLPGLEDSNCIHVHDFMKSEDFIANVKGDFGFVWDGDSLDTCTGSFGEYLRWNSPHKVSFYLRAGLPIIVWKEAAVAPIIKSEGIGIGISNIAELNDILQSITLEDMQKMRENVSRVSKDLSNGVFFNKAVSDGMEKLKKE</sequence>
<dbReference type="Pfam" id="PF26337">
    <property type="entry name" value="Gtf3_C"/>
    <property type="match status" value="1"/>
</dbReference>
<accession>A0ABN6ELN5</accession>
<evidence type="ECO:0000313" key="4">
    <source>
        <dbReference type="EMBL" id="BCS85168.1"/>
    </source>
</evidence>
<keyword evidence="5" id="KW-1185">Reference proteome</keyword>
<proteinExistence type="predicted"/>
<evidence type="ECO:0000313" key="5">
    <source>
        <dbReference type="Proteomes" id="UP001319045"/>
    </source>
</evidence>
<dbReference type="InterPro" id="IPR058592">
    <property type="entry name" value="Gtf3_C"/>
</dbReference>
<organism evidence="4 5">
    <name type="scientific">Prevotella herbatica</name>
    <dbReference type="NCBI Taxonomy" id="2801997"/>
    <lineage>
        <taxon>Bacteria</taxon>
        <taxon>Pseudomonadati</taxon>
        <taxon>Bacteroidota</taxon>
        <taxon>Bacteroidia</taxon>
        <taxon>Bacteroidales</taxon>
        <taxon>Prevotellaceae</taxon>
        <taxon>Prevotella</taxon>
    </lineage>
</organism>
<dbReference type="RefSeq" id="WP_207155326.1">
    <property type="nucleotide sequence ID" value="NZ_AP024484.1"/>
</dbReference>
<reference evidence="4 5" key="1">
    <citation type="journal article" date="2022" name="Int. J. Syst. Evol. Microbiol.">
        <title>Prevotella herbatica sp. nov., a plant polysaccharide-decomposing anaerobic bacterium isolated from a methanogenic reactor.</title>
        <authorList>
            <person name="Uek A."/>
            <person name="Tonouchi A."/>
            <person name="Kaku N."/>
            <person name="Ueki K."/>
        </authorList>
    </citation>
    <scope>NUCLEOTIDE SEQUENCE [LARGE SCALE GENOMIC DNA]</scope>
    <source>
        <strain evidence="4 5">WR041</strain>
    </source>
</reference>
<evidence type="ECO:0000259" key="3">
    <source>
        <dbReference type="Pfam" id="PF26337"/>
    </source>
</evidence>
<dbReference type="Gene3D" id="3.40.50.2000">
    <property type="entry name" value="Glycogen Phosphorylase B"/>
    <property type="match status" value="2"/>
</dbReference>
<dbReference type="Pfam" id="PF26334">
    <property type="entry name" value="Gtf3_N"/>
    <property type="match status" value="1"/>
</dbReference>
<dbReference type="InterPro" id="IPR058591">
    <property type="entry name" value="Gtf3_N"/>
</dbReference>
<keyword evidence="1" id="KW-0808">Transferase</keyword>
<feature type="domain" description="Glucosyltransferase 3-like N-terminal" evidence="2">
    <location>
        <begin position="6"/>
        <end position="149"/>
    </location>
</feature>
<protein>
    <submittedName>
        <fullName evidence="4">Beta-1,6-galactofuranosyltransferase</fullName>
    </submittedName>
</protein>
<gene>
    <name evidence="4" type="ORF">prwr041_10610</name>
</gene>
<dbReference type="SUPFAM" id="SSF53756">
    <property type="entry name" value="UDP-Glycosyltransferase/glycogen phosphorylase"/>
    <property type="match status" value="1"/>
</dbReference>
<evidence type="ECO:0000259" key="2">
    <source>
        <dbReference type="Pfam" id="PF26334"/>
    </source>
</evidence>
<evidence type="ECO:0000256" key="1">
    <source>
        <dbReference type="ARBA" id="ARBA00022679"/>
    </source>
</evidence>
<dbReference type="PIRSF" id="PIRSF007023">
    <property type="entry name" value="UDP-Galf_transf"/>
    <property type="match status" value="1"/>
</dbReference>
<dbReference type="EMBL" id="AP024484">
    <property type="protein sequence ID" value="BCS85168.1"/>
    <property type="molecule type" value="Genomic_DNA"/>
</dbReference>
<name>A0ABN6ELN5_9BACT</name>